<organism evidence="2 3">
    <name type="scientific">Lacrimispora amygdalina</name>
    <dbReference type="NCBI Taxonomy" id="253257"/>
    <lineage>
        <taxon>Bacteria</taxon>
        <taxon>Bacillati</taxon>
        <taxon>Bacillota</taxon>
        <taxon>Clostridia</taxon>
        <taxon>Lachnospirales</taxon>
        <taxon>Lachnospiraceae</taxon>
        <taxon>Lacrimispora</taxon>
    </lineage>
</organism>
<sequence length="87" mass="10212">MKKDTIVISLEAEKLRAIKKYMEKKEADLQAEMVDQLQKLYEKYVPTNVREYIDEREDEEIKPEKPKKPAKVTTDSRSHSTAQNGQE</sequence>
<dbReference type="Pfam" id="PF19598">
    <property type="entry name" value="DUF6103"/>
    <property type="match status" value="1"/>
</dbReference>
<feature type="region of interest" description="Disordered" evidence="1">
    <location>
        <begin position="55"/>
        <end position="87"/>
    </location>
</feature>
<dbReference type="EMBL" id="BRPJ01000074">
    <property type="protein sequence ID" value="GLB31658.1"/>
    <property type="molecule type" value="Genomic_DNA"/>
</dbReference>
<dbReference type="Proteomes" id="UP001419084">
    <property type="component" value="Unassembled WGS sequence"/>
</dbReference>
<protein>
    <submittedName>
        <fullName evidence="2">Uncharacterized protein</fullName>
    </submittedName>
</protein>
<comment type="caution">
    <text evidence="2">The sequence shown here is derived from an EMBL/GenBank/DDBJ whole genome shotgun (WGS) entry which is preliminary data.</text>
</comment>
<name>A0ABQ5M9L6_9FIRM</name>
<keyword evidence="3" id="KW-1185">Reference proteome</keyword>
<dbReference type="RefSeq" id="WP_346065887.1">
    <property type="nucleotide sequence ID" value="NZ_BRPJ01000074.1"/>
</dbReference>
<accession>A0ABQ5M9L6</accession>
<evidence type="ECO:0000313" key="3">
    <source>
        <dbReference type="Proteomes" id="UP001419084"/>
    </source>
</evidence>
<dbReference type="InterPro" id="IPR046085">
    <property type="entry name" value="DUF6103"/>
</dbReference>
<reference evidence="2 3" key="1">
    <citation type="journal article" date="2024" name="Int. J. Syst. Evol. Microbiol.">
        <title>Lacrimispora brassicae sp. nov. isolated from fermented cabbage, and proposal of Clostridium indicum Gundawar et al. 2019 and Clostridium methoxybenzovorans Mechichi et al. 1999 as heterotypic synonyms of Lacrimispora amygdalina (Parshina et al. 2003) Haas and Blanchard 2020 and Lacrimispora indolis (McClung and McCoy 1957) Haas and Blanchard 2020, respectively.</title>
        <authorList>
            <person name="Kobayashi H."/>
            <person name="Tanizawa Y."/>
            <person name="Sakamoto M."/>
            <person name="Ohkuma M."/>
            <person name="Tohno M."/>
        </authorList>
    </citation>
    <scope>NUCLEOTIDE SEQUENCE [LARGE SCALE GENOMIC DNA]</scope>
    <source>
        <strain evidence="2 3">DSM 12857</strain>
    </source>
</reference>
<feature type="compositionally biased region" description="Polar residues" evidence="1">
    <location>
        <begin position="73"/>
        <end position="87"/>
    </location>
</feature>
<gene>
    <name evidence="2" type="ORF">LAD12857_35810</name>
</gene>
<evidence type="ECO:0000256" key="1">
    <source>
        <dbReference type="SAM" id="MobiDB-lite"/>
    </source>
</evidence>
<evidence type="ECO:0000313" key="2">
    <source>
        <dbReference type="EMBL" id="GLB31658.1"/>
    </source>
</evidence>
<proteinExistence type="predicted"/>